<feature type="compositionally biased region" description="Gly residues" evidence="4">
    <location>
        <begin position="33"/>
        <end position="45"/>
    </location>
</feature>
<dbReference type="PROSITE" id="PS51831">
    <property type="entry name" value="HD"/>
    <property type="match status" value="1"/>
</dbReference>
<dbReference type="SUPFAM" id="SSF109604">
    <property type="entry name" value="HD-domain/PDEase-like"/>
    <property type="match status" value="1"/>
</dbReference>
<dbReference type="AlphaFoldDB" id="A0A927N7J2"/>
<dbReference type="GO" id="GO:0005886">
    <property type="term" value="C:plasma membrane"/>
    <property type="evidence" value="ECO:0007669"/>
    <property type="project" value="TreeGrafter"/>
</dbReference>
<dbReference type="InterPro" id="IPR045865">
    <property type="entry name" value="ACT-like_dom_sf"/>
</dbReference>
<dbReference type="GO" id="GO:0008728">
    <property type="term" value="F:GTP diphosphokinase activity"/>
    <property type="evidence" value="ECO:0007669"/>
    <property type="project" value="UniProtKB-EC"/>
</dbReference>
<dbReference type="SUPFAM" id="SSF55021">
    <property type="entry name" value="ACT-like"/>
    <property type="match status" value="1"/>
</dbReference>
<comment type="function">
    <text evidence="3">In eubacteria ppGpp (guanosine 3'-diphosphate 5'-diphosphate) is a mediator of the stringent response that coordinates a variety of cellular activities in response to changes in nutritional abundance.</text>
</comment>
<feature type="domain" description="TGS" evidence="7">
    <location>
        <begin position="451"/>
        <end position="514"/>
    </location>
</feature>
<dbReference type="FunFam" id="3.30.460.10:FF:000001">
    <property type="entry name" value="GTP pyrophosphokinase RelA"/>
    <property type="match status" value="1"/>
</dbReference>
<feature type="domain" description="ACT" evidence="5">
    <location>
        <begin position="719"/>
        <end position="793"/>
    </location>
</feature>
<organism evidence="8 9">
    <name type="scientific">Actinopolymorpha pittospori</name>
    <dbReference type="NCBI Taxonomy" id="648752"/>
    <lineage>
        <taxon>Bacteria</taxon>
        <taxon>Bacillati</taxon>
        <taxon>Actinomycetota</taxon>
        <taxon>Actinomycetes</taxon>
        <taxon>Propionibacteriales</taxon>
        <taxon>Actinopolymorphaceae</taxon>
        <taxon>Actinopolymorpha</taxon>
    </lineage>
</organism>
<dbReference type="Proteomes" id="UP000638648">
    <property type="component" value="Unassembled WGS sequence"/>
</dbReference>
<dbReference type="CDD" id="cd00077">
    <property type="entry name" value="HDc"/>
    <property type="match status" value="1"/>
</dbReference>
<dbReference type="PANTHER" id="PTHR21262">
    <property type="entry name" value="GUANOSINE-3',5'-BIS DIPHOSPHATE 3'-PYROPHOSPHOHYDROLASE"/>
    <property type="match status" value="1"/>
</dbReference>
<keyword evidence="9" id="KW-1185">Reference proteome</keyword>
<dbReference type="PANTHER" id="PTHR21262:SF31">
    <property type="entry name" value="GTP PYROPHOSPHOKINASE"/>
    <property type="match status" value="1"/>
</dbReference>
<dbReference type="NCBIfam" id="TIGR00691">
    <property type="entry name" value="spoT_relA"/>
    <property type="match status" value="1"/>
</dbReference>
<feature type="domain" description="HD" evidence="6">
    <location>
        <begin position="110"/>
        <end position="207"/>
    </location>
</feature>
<feature type="region of interest" description="Disordered" evidence="4">
    <location>
        <begin position="1"/>
        <end position="51"/>
    </location>
</feature>
<feature type="compositionally biased region" description="Low complexity" evidence="4">
    <location>
        <begin position="1"/>
        <end position="14"/>
    </location>
</feature>
<dbReference type="Pfam" id="PF13291">
    <property type="entry name" value="ACT_4"/>
    <property type="match status" value="1"/>
</dbReference>
<reference evidence="8" key="1">
    <citation type="submission" date="2020-10" db="EMBL/GenBank/DDBJ databases">
        <title>Sequencing the genomes of 1000 actinobacteria strains.</title>
        <authorList>
            <person name="Klenk H.-P."/>
        </authorList>
    </citation>
    <scope>NUCLEOTIDE SEQUENCE</scope>
    <source>
        <strain evidence="8">DSM 45354</strain>
    </source>
</reference>
<dbReference type="PROSITE" id="PS51671">
    <property type="entry name" value="ACT"/>
    <property type="match status" value="1"/>
</dbReference>
<name>A0A927N7J2_9ACTN</name>
<gene>
    <name evidence="8" type="ORF">HEB94_007240</name>
</gene>
<evidence type="ECO:0000313" key="9">
    <source>
        <dbReference type="Proteomes" id="UP000638648"/>
    </source>
</evidence>
<dbReference type="InterPro" id="IPR043519">
    <property type="entry name" value="NT_sf"/>
</dbReference>
<dbReference type="InterPro" id="IPR006674">
    <property type="entry name" value="HD_domain"/>
</dbReference>
<dbReference type="Gene3D" id="1.10.3210.10">
    <property type="entry name" value="Hypothetical protein af1432"/>
    <property type="match status" value="1"/>
</dbReference>
<dbReference type="Pfam" id="PF19296">
    <property type="entry name" value="RelA_AH_RIS"/>
    <property type="match status" value="1"/>
</dbReference>
<dbReference type="Gene3D" id="3.30.460.10">
    <property type="entry name" value="Beta Polymerase, domain 2"/>
    <property type="match status" value="1"/>
</dbReference>
<evidence type="ECO:0000256" key="1">
    <source>
        <dbReference type="ARBA" id="ARBA00004976"/>
    </source>
</evidence>
<evidence type="ECO:0000256" key="2">
    <source>
        <dbReference type="ARBA" id="ARBA00048244"/>
    </source>
</evidence>
<dbReference type="CDD" id="cd01668">
    <property type="entry name" value="TGS_RSH"/>
    <property type="match status" value="1"/>
</dbReference>
<comment type="catalytic activity">
    <reaction evidence="2">
        <text>GTP + ATP = guanosine 3'-diphosphate 5'-triphosphate + AMP</text>
        <dbReference type="Rhea" id="RHEA:22088"/>
        <dbReference type="ChEBI" id="CHEBI:30616"/>
        <dbReference type="ChEBI" id="CHEBI:37565"/>
        <dbReference type="ChEBI" id="CHEBI:142410"/>
        <dbReference type="ChEBI" id="CHEBI:456215"/>
        <dbReference type="EC" id="2.7.6.5"/>
    </reaction>
</comment>
<evidence type="ECO:0000256" key="3">
    <source>
        <dbReference type="RuleBase" id="RU003847"/>
    </source>
</evidence>
<dbReference type="FunFam" id="3.10.20.30:FF:000002">
    <property type="entry name" value="GTP pyrophosphokinase (RelA/SpoT)"/>
    <property type="match status" value="1"/>
</dbReference>
<dbReference type="Gene3D" id="3.10.20.30">
    <property type="match status" value="1"/>
</dbReference>
<dbReference type="InterPro" id="IPR033655">
    <property type="entry name" value="TGS_RelA/SpoT"/>
</dbReference>
<evidence type="ECO:0000259" key="5">
    <source>
        <dbReference type="PROSITE" id="PS51671"/>
    </source>
</evidence>
<dbReference type="FunFam" id="1.10.3210.10:FF:000001">
    <property type="entry name" value="GTP pyrophosphokinase RelA"/>
    <property type="match status" value="1"/>
</dbReference>
<dbReference type="PROSITE" id="PS51880">
    <property type="entry name" value="TGS"/>
    <property type="match status" value="1"/>
</dbReference>
<dbReference type="EC" id="2.7.6.5" evidence="8"/>
<dbReference type="Pfam" id="PF02824">
    <property type="entry name" value="TGS"/>
    <property type="match status" value="1"/>
</dbReference>
<protein>
    <submittedName>
        <fullName evidence="8">GTP pyrophosphokinase</fullName>
        <ecNumber evidence="8">2.7.6.5</ecNumber>
    </submittedName>
</protein>
<dbReference type="GO" id="GO:0015969">
    <property type="term" value="P:guanosine tetraphosphate metabolic process"/>
    <property type="evidence" value="ECO:0007669"/>
    <property type="project" value="InterPro"/>
</dbReference>
<comment type="pathway">
    <text evidence="1">Purine metabolism; ppGpp biosynthesis; ppGpp from GTP: step 1/2.</text>
</comment>
<dbReference type="InterPro" id="IPR012675">
    <property type="entry name" value="Beta-grasp_dom_sf"/>
</dbReference>
<dbReference type="SUPFAM" id="SSF81301">
    <property type="entry name" value="Nucleotidyltransferase"/>
    <property type="match status" value="1"/>
</dbReference>
<dbReference type="CDD" id="cd05399">
    <property type="entry name" value="NT_Rel-Spo_like"/>
    <property type="match status" value="1"/>
</dbReference>
<dbReference type="InterPro" id="IPR002912">
    <property type="entry name" value="ACT_dom"/>
</dbReference>
<dbReference type="InterPro" id="IPR003607">
    <property type="entry name" value="HD/PDEase_dom"/>
</dbReference>
<dbReference type="Gene3D" id="3.30.70.260">
    <property type="match status" value="1"/>
</dbReference>
<comment type="similarity">
    <text evidence="3">Belongs to the relA/spoT family.</text>
</comment>
<proteinExistence type="inferred from homology"/>
<dbReference type="SMART" id="SM00954">
    <property type="entry name" value="RelA_SpoT"/>
    <property type="match status" value="1"/>
</dbReference>
<dbReference type="SUPFAM" id="SSF81271">
    <property type="entry name" value="TGS-like"/>
    <property type="match status" value="1"/>
</dbReference>
<dbReference type="Pfam" id="PF04607">
    <property type="entry name" value="RelA_SpoT"/>
    <property type="match status" value="1"/>
</dbReference>
<dbReference type="SMART" id="SM00471">
    <property type="entry name" value="HDc"/>
    <property type="match status" value="1"/>
</dbReference>
<dbReference type="InterPro" id="IPR012676">
    <property type="entry name" value="TGS-like"/>
</dbReference>
<keyword evidence="8" id="KW-0808">Transferase</keyword>
<evidence type="ECO:0000313" key="8">
    <source>
        <dbReference type="EMBL" id="MBE1610392.1"/>
    </source>
</evidence>
<accession>A0A927N7J2</accession>
<dbReference type="Pfam" id="PF13328">
    <property type="entry name" value="HD_4"/>
    <property type="match status" value="1"/>
</dbReference>
<evidence type="ECO:0000259" key="7">
    <source>
        <dbReference type="PROSITE" id="PS51880"/>
    </source>
</evidence>
<dbReference type="InterPro" id="IPR045600">
    <property type="entry name" value="RelA/SpoT_AH_RIS"/>
</dbReference>
<dbReference type="InterPro" id="IPR007685">
    <property type="entry name" value="RelA_SpoT"/>
</dbReference>
<dbReference type="InterPro" id="IPR004095">
    <property type="entry name" value="TGS"/>
</dbReference>
<comment type="caution">
    <text evidence="8">The sequence shown here is derived from an EMBL/GenBank/DDBJ whole genome shotgun (WGS) entry which is preliminary data.</text>
</comment>
<sequence length="793" mass="88324">MSAVRAAAAAALAAPTSTEPVKAPAPAERGASGRRGAGQGPGGPFSGSSRRMRQRLARLGRSPQGNPVLEPLFRIVRTTHPKADLTLIERAYHTAERYHRGQSRKSGDPFITHPVAVATILAELGMTPPTLCAALLHDTVEDTPYTLTELRNDFGDEIALLVDGVTKLDKVKYGESAQAETIRKMVIAMAKDIRVLVIKLADRLHNMRTLRYVKQATQERTARETLEIYASLAHRLGMNTLKWEIEDLAFATLHPKLYDEIVRLVAERAPSRDEYLAKVIDRVQSDLRDAKVKATVTGRPKHYYSIYQKMIVRGREFGDIYDLVGIRVLTDSVRDCYAALGVIHARWNPVPGRFKDYIAMPKFNMYQSLHTSVMGPEGKPVELQLRTFSMHRRAEYGVAAHWKYKEDPNAGRETDRGGGPNDMAWLRQLLDWQRETEDPGEFLESLRFEINSTQVYVFTPRGDVIALPAGSTPVDFAYAIHTEVGHRCIGARVNGRLVPLESQLENGDLVEVFTSKADGAAPSRDWLTFVRSPRARNKIRHWFTKERREEAIDQGKDQLARMVRKEGMSLQRMLTHESLAAIAQDLRYPDVSSLYAAVGEGTVTAQSVVRRLMQTVGAGEEEAEDASEAIVISPDTGRRERLPRGDSGVVVKGVTDVWVKLAKCCTPVPGDAIVGFVTRGAGVSVHRGDCINIHHLTTQPERMVEVEWAPTAQSLFLVQIQVEALDRARLLSDITRILSDQHVNILSASVTTTRDRVAKSRFTFEMGDPKHLGHVLRAVRSVDGVFDAYRVTN</sequence>
<dbReference type="EMBL" id="JADBEM010000001">
    <property type="protein sequence ID" value="MBE1610392.1"/>
    <property type="molecule type" value="Genomic_DNA"/>
</dbReference>
<dbReference type="CDD" id="cd04876">
    <property type="entry name" value="ACT_RelA-SpoT"/>
    <property type="match status" value="1"/>
</dbReference>
<evidence type="ECO:0000259" key="6">
    <source>
        <dbReference type="PROSITE" id="PS51831"/>
    </source>
</evidence>
<evidence type="ECO:0000256" key="4">
    <source>
        <dbReference type="SAM" id="MobiDB-lite"/>
    </source>
</evidence>
<dbReference type="InterPro" id="IPR004811">
    <property type="entry name" value="RelA/Spo_fam"/>
</dbReference>